<reference evidence="1" key="1">
    <citation type="submission" date="2015-12" db="EMBL/GenBank/DDBJ databases">
        <title>Gene expression during late stages of embryo sac development: a critical building block for successful pollen-pistil interactions.</title>
        <authorList>
            <person name="Liu Y."/>
            <person name="Joly V."/>
            <person name="Sabar M."/>
            <person name="Matton D.P."/>
        </authorList>
    </citation>
    <scope>NUCLEOTIDE SEQUENCE</scope>
</reference>
<sequence>MLVATVQTPRMIQMEGCVWKRTKQNETIKITRYRIAWMKHSEESYQILADQNQKQVEVAFLTEL</sequence>
<evidence type="ECO:0000313" key="1">
    <source>
        <dbReference type="EMBL" id="JAP22580.1"/>
    </source>
</evidence>
<name>A0A0V0HQQ1_SOLCH</name>
<protein>
    <submittedName>
        <fullName evidence="1">Putative ovule protein</fullName>
    </submittedName>
</protein>
<organism evidence="1">
    <name type="scientific">Solanum chacoense</name>
    <name type="common">Chaco potato</name>
    <dbReference type="NCBI Taxonomy" id="4108"/>
    <lineage>
        <taxon>Eukaryota</taxon>
        <taxon>Viridiplantae</taxon>
        <taxon>Streptophyta</taxon>
        <taxon>Embryophyta</taxon>
        <taxon>Tracheophyta</taxon>
        <taxon>Spermatophyta</taxon>
        <taxon>Magnoliopsida</taxon>
        <taxon>eudicotyledons</taxon>
        <taxon>Gunneridae</taxon>
        <taxon>Pentapetalae</taxon>
        <taxon>asterids</taxon>
        <taxon>lamiids</taxon>
        <taxon>Solanales</taxon>
        <taxon>Solanaceae</taxon>
        <taxon>Solanoideae</taxon>
        <taxon>Solaneae</taxon>
        <taxon>Solanum</taxon>
    </lineage>
</organism>
<dbReference type="AlphaFoldDB" id="A0A0V0HQQ1"/>
<dbReference type="EMBL" id="GEDG01016415">
    <property type="protein sequence ID" value="JAP22580.1"/>
    <property type="molecule type" value="Transcribed_RNA"/>
</dbReference>
<proteinExistence type="predicted"/>
<accession>A0A0V0HQQ1</accession>